<accession>A0ACC0Q0D3</accession>
<dbReference type="EMBL" id="CM046388">
    <property type="protein sequence ID" value="KAI8570729.1"/>
    <property type="molecule type" value="Genomic_DNA"/>
</dbReference>
<organism evidence="1 2">
    <name type="scientific">Rhododendron molle</name>
    <name type="common">Chinese azalea</name>
    <name type="synonym">Azalea mollis</name>
    <dbReference type="NCBI Taxonomy" id="49168"/>
    <lineage>
        <taxon>Eukaryota</taxon>
        <taxon>Viridiplantae</taxon>
        <taxon>Streptophyta</taxon>
        <taxon>Embryophyta</taxon>
        <taxon>Tracheophyta</taxon>
        <taxon>Spermatophyta</taxon>
        <taxon>Magnoliopsida</taxon>
        <taxon>eudicotyledons</taxon>
        <taxon>Gunneridae</taxon>
        <taxon>Pentapetalae</taxon>
        <taxon>asterids</taxon>
        <taxon>Ericales</taxon>
        <taxon>Ericaceae</taxon>
        <taxon>Ericoideae</taxon>
        <taxon>Rhodoreae</taxon>
        <taxon>Rhododendron</taxon>
    </lineage>
</organism>
<gene>
    <name evidence="1" type="ORF">RHMOL_Rhmol01G0059100</name>
</gene>
<reference evidence="1" key="1">
    <citation type="submission" date="2022-02" db="EMBL/GenBank/DDBJ databases">
        <title>Plant Genome Project.</title>
        <authorList>
            <person name="Zhang R.-G."/>
        </authorList>
    </citation>
    <scope>NUCLEOTIDE SEQUENCE</scope>
    <source>
        <strain evidence="1">AT1</strain>
    </source>
</reference>
<evidence type="ECO:0000313" key="2">
    <source>
        <dbReference type="Proteomes" id="UP001062846"/>
    </source>
</evidence>
<comment type="caution">
    <text evidence="1">The sequence shown here is derived from an EMBL/GenBank/DDBJ whole genome shotgun (WGS) entry which is preliminary data.</text>
</comment>
<sequence length="682" mass="76226">MLFTSQHVHRRLLVKLELGGIESGTEELDRIDQQICRANILICFRRDVGSCSEARRLTGDGVTGIHVRLIDFGSAVDAFSMQNLYPNGPSSAEQTFSYMPPEALFGNAWLQGPAAARAKYDMWTIGQTITELILGTPRVFSVYTVESKKLATNLLVGRDNEGDLNLILYRIITLSEFCITVPGIQQYSSSVSHNCAFAVTFDFTIRVFAINARFLDLSLMHLVRQLLAGDPDQRLTAQEALNHHYFLGSSRDLEAEQVVENDSKTPQRSLRRLCVHLCCEGGWRSTYVVKEDQNSEFLIISLDFKVSLESFYLRFPWICYLLRCSFCSEEPSSNIKLEMGGLRLTLCLLGLITYAIPFSVGMPEACLTVYNQGGASAVLQSPECSLWIESIQSVHKRTTNCHSTAHQWEINFLDQDVLCNLDMTIPLPGKYGTEEVRVWAAAVFDGHAGVEASEMVSKLLLDYFLLHSMFISVNPNTEGYIMVNEGQNEEARQEQHDVSLLSYRELPDISRQSRQRRIFEDVLEAFVKNFTSGAVGTVVVWVDGDLLVANVGDLEATLCSENLQSHEVVEGHSPNRVDEGERFVTAGAHVFKWKVSYWANGIISITRAIIRGFLESAGVLSEPEVTDSKPLTANDTRFVVAISSIFARLPPRKITFSETEKQELLLFLNQKLTSGAKGSYGV</sequence>
<name>A0ACC0Q0D3_RHOML</name>
<protein>
    <submittedName>
        <fullName evidence="1">Uncharacterized protein</fullName>
    </submittedName>
</protein>
<proteinExistence type="predicted"/>
<evidence type="ECO:0000313" key="1">
    <source>
        <dbReference type="EMBL" id="KAI8570729.1"/>
    </source>
</evidence>
<keyword evidence="2" id="KW-1185">Reference proteome</keyword>
<dbReference type="Proteomes" id="UP001062846">
    <property type="component" value="Chromosome 1"/>
</dbReference>